<accession>A0A7Z9E2H4</accession>
<dbReference type="Proteomes" id="UP000184550">
    <property type="component" value="Unassembled WGS sequence"/>
</dbReference>
<organism evidence="2 3">
    <name type="scientific">Planktothrix serta PCC 8927</name>
    <dbReference type="NCBI Taxonomy" id="671068"/>
    <lineage>
        <taxon>Bacteria</taxon>
        <taxon>Bacillati</taxon>
        <taxon>Cyanobacteriota</taxon>
        <taxon>Cyanophyceae</taxon>
        <taxon>Oscillatoriophycideae</taxon>
        <taxon>Oscillatoriales</taxon>
        <taxon>Microcoleaceae</taxon>
        <taxon>Planktothrix</taxon>
    </lineage>
</organism>
<evidence type="ECO:0000259" key="1">
    <source>
        <dbReference type="Pfam" id="PF03235"/>
    </source>
</evidence>
<feature type="domain" description="GmrSD restriction endonucleases N-terminal" evidence="1">
    <location>
        <begin position="49"/>
        <end position="186"/>
    </location>
</feature>
<name>A0A7Z9E2H4_9CYAN</name>
<evidence type="ECO:0000313" key="2">
    <source>
        <dbReference type="EMBL" id="VXD22338.1"/>
    </source>
</evidence>
<dbReference type="InterPro" id="IPR004919">
    <property type="entry name" value="GmrSD_N"/>
</dbReference>
<proteinExistence type="predicted"/>
<dbReference type="RefSeq" id="WP_083624723.1">
    <property type="nucleotide sequence ID" value="NZ_LR734877.1"/>
</dbReference>
<keyword evidence="3" id="KW-1185">Reference proteome</keyword>
<protein>
    <recommendedName>
        <fullName evidence="1">GmrSD restriction endonucleases N-terminal domain-containing protein</fullName>
    </recommendedName>
</protein>
<reference evidence="2" key="1">
    <citation type="submission" date="2019-10" db="EMBL/GenBank/DDBJ databases">
        <authorList>
            <consortium name="Genoscope - CEA"/>
            <person name="William W."/>
        </authorList>
    </citation>
    <scope>NUCLEOTIDE SEQUENCE [LARGE SCALE GENOMIC DNA]</scope>
    <source>
        <strain evidence="2">BBR_PRJEB10992</strain>
    </source>
</reference>
<dbReference type="EMBL" id="CZCU02000152">
    <property type="protein sequence ID" value="VXD22338.1"/>
    <property type="molecule type" value="Genomic_DNA"/>
</dbReference>
<dbReference type="AlphaFoldDB" id="A0A7Z9E2H4"/>
<dbReference type="PANTHER" id="PTHR39639">
    <property type="entry name" value="CHROMOSOME 16, WHOLE GENOME SHOTGUN SEQUENCE"/>
    <property type="match status" value="1"/>
</dbReference>
<gene>
    <name evidence="2" type="ORF">PL8927_750046</name>
</gene>
<dbReference type="PANTHER" id="PTHR39639:SF1">
    <property type="entry name" value="DUF262 DOMAIN-CONTAINING PROTEIN"/>
    <property type="match status" value="1"/>
</dbReference>
<comment type="caution">
    <text evidence="2">The sequence shown here is derived from an EMBL/GenBank/DDBJ whole genome shotgun (WGS) entry which is preliminary data.</text>
</comment>
<sequence length="364" mass="43470">MVTNLQITDELKENAEQEIRDKRKRVDYNTLEYPIEVIVQKYVDGQDEDENELFIPDYQREMAWDEDRQSKFIESVMLDLPIPYIFVADISESEDLARLEIIDGTQRIRTLTRFIKNELQLKNLEKLKFLNGFTFKDLPLSRQRRFNRTTIRMIKLTDEADEEVRRDLFERINSGSVELNEMEKRRGSKPGKFLDLIEELSKDKKFRDLCSFTQTEIDKRDPQEFVLRFFAFLNNYQHYSSSDNKVHEFLDNYLDQENQSDSLNIDQMRNEFCLMLKFVEKYFPNSLHIYRKTKDRYEPTTRIKFESITVGIALALRQNPTLIPQSTSFLESEDFKNLTKSDSSSSQNKVNRRIEYVHYQLLGN</sequence>
<dbReference type="Pfam" id="PF03235">
    <property type="entry name" value="GmrSD_N"/>
    <property type="match status" value="1"/>
</dbReference>
<dbReference type="OrthoDB" id="9770340at2"/>
<evidence type="ECO:0000313" key="3">
    <source>
        <dbReference type="Proteomes" id="UP000184550"/>
    </source>
</evidence>